<dbReference type="AlphaFoldDB" id="A0A140FWP2"/>
<dbReference type="RefSeq" id="WP_049587034.1">
    <property type="nucleotide sequence ID" value="NC_002947.4"/>
</dbReference>
<dbReference type="STRING" id="160488.PP_5690"/>
<dbReference type="Proteomes" id="UP000000556">
    <property type="component" value="Chromosome"/>
</dbReference>
<evidence type="ECO:0000313" key="2">
    <source>
        <dbReference type="Proteomes" id="UP000000556"/>
    </source>
</evidence>
<keyword evidence="2" id="KW-1185">Reference proteome</keyword>
<gene>
    <name evidence="1" type="ordered locus">PP_5690</name>
</gene>
<evidence type="ECO:0000313" key="1">
    <source>
        <dbReference type="EMBL" id="AMM03025.1"/>
    </source>
</evidence>
<proteinExistence type="predicted"/>
<accession>A0A140FWP2</accession>
<protein>
    <submittedName>
        <fullName evidence="1">Uncharacterized protein</fullName>
    </submittedName>
</protein>
<reference evidence="1 2" key="2">
    <citation type="journal article" date="2016" name="Environ. Microbiol.">
        <title>The revisited genome of Pseudomonas putida KT2440 enlightens its value as a robust metabolic chassis.</title>
        <authorList>
            <person name="Belda E."/>
            <person name="van Heck R.G."/>
            <person name="Lopez-Sanchez M.J."/>
            <person name="Cruveiller S."/>
            <person name="Barbe V."/>
            <person name="Fraser C."/>
            <person name="Klenk H.P."/>
            <person name="Petersen J."/>
            <person name="Morgat A."/>
            <person name="Nikel P.I."/>
            <person name="Vallenet D."/>
            <person name="Rouy Z."/>
            <person name="Sekowska A."/>
            <person name="Martins Dos Santos V.A."/>
            <person name="de Lorenzo V."/>
            <person name="Danchin A."/>
            <person name="Medigue C."/>
        </authorList>
    </citation>
    <scope>NUCLEOTIDE SEQUENCE [LARGE SCALE GENOMIC DNA]</scope>
    <source>
        <strain evidence="2">ATCC 47054 / DSM 6125 / CFBP 8728 / NCIMB 11950 / KT2440</strain>
    </source>
</reference>
<reference evidence="1 2" key="1">
    <citation type="journal article" date="2002" name="Environ. Microbiol.">
        <title>Complete genome sequence and comparative analysis of the metabolically versatile Pseudomonas putida KT2440.</title>
        <authorList>
            <person name="Nelson K.E."/>
            <person name="Weinel C."/>
            <person name="Paulsen I.T."/>
            <person name="Dodson R.J."/>
            <person name="Hilbert H."/>
            <person name="Martins dos Santos V.A."/>
            <person name="Fouts D.E."/>
            <person name="Gill S.R."/>
            <person name="Pop M."/>
            <person name="Holmes M."/>
            <person name="Brinkac L."/>
            <person name="Beanan M."/>
            <person name="DeBoy R.T."/>
            <person name="Daugherty S."/>
            <person name="Kolonay J."/>
            <person name="Madupu R."/>
            <person name="Nelson W."/>
            <person name="White O."/>
            <person name="Peterson J."/>
            <person name="Khouri H."/>
            <person name="Hance I."/>
            <person name="Chris Lee P."/>
            <person name="Holtzapple E."/>
            <person name="Scanlan D."/>
            <person name="Tran K."/>
            <person name="Moazzez A."/>
            <person name="Utterback T."/>
            <person name="Rizzo M."/>
            <person name="Lee K."/>
            <person name="Kosack D."/>
            <person name="Moestl D."/>
            <person name="Wedler H."/>
            <person name="Lauber J."/>
            <person name="Stjepandic D."/>
            <person name="Hoheisel J."/>
            <person name="Straetz M."/>
            <person name="Heim S."/>
            <person name="Kiewitz C."/>
            <person name="Eisen J.A."/>
            <person name="Timmis K.N."/>
            <person name="Dusterhoft A."/>
            <person name="Tummler B."/>
            <person name="Fraser C.M."/>
        </authorList>
    </citation>
    <scope>NUCLEOTIDE SEQUENCE [LARGE SCALE GENOMIC DNA]</scope>
    <source>
        <strain evidence="2">ATCC 47054 / DSM 6125 / CFBP 8728 / NCIMB 11950 / KT2440</strain>
    </source>
</reference>
<sequence>MPDTICMRFHGKRHSDFDLKRIARAEAQGFDKPVTAYLCGAFIKARTGVGVVFGHPQKDQFGRFDDGHLMRTSDVVTVERKGRFWVITTESSRYVIATFQRQNGRASLREFLGIASGQHHLAPKQLQ</sequence>
<dbReference type="EMBL" id="AE015451">
    <property type="protein sequence ID" value="AMM03025.1"/>
    <property type="molecule type" value="Genomic_DNA"/>
</dbReference>
<organism evidence="1 2">
    <name type="scientific">Pseudomonas putida (strain ATCC 47054 / DSM 6125 / CFBP 8728 / NCIMB 11950 / KT2440)</name>
    <dbReference type="NCBI Taxonomy" id="160488"/>
    <lineage>
        <taxon>Bacteria</taxon>
        <taxon>Pseudomonadati</taxon>
        <taxon>Pseudomonadota</taxon>
        <taxon>Gammaproteobacteria</taxon>
        <taxon>Pseudomonadales</taxon>
        <taxon>Pseudomonadaceae</taxon>
        <taxon>Pseudomonas</taxon>
    </lineage>
</organism>
<dbReference type="OrthoDB" id="7019655at2"/>
<name>A0A140FWP2_PSEPK</name>
<dbReference type="BioCyc" id="PPUT160488:G1G01-4758-MONOMER"/>
<dbReference type="KEGG" id="ppu:PP_5690"/>